<organism evidence="1 2">
    <name type="scientific">Massariosphaeria phaeospora</name>
    <dbReference type="NCBI Taxonomy" id="100035"/>
    <lineage>
        <taxon>Eukaryota</taxon>
        <taxon>Fungi</taxon>
        <taxon>Dikarya</taxon>
        <taxon>Ascomycota</taxon>
        <taxon>Pezizomycotina</taxon>
        <taxon>Dothideomycetes</taxon>
        <taxon>Pleosporomycetidae</taxon>
        <taxon>Pleosporales</taxon>
        <taxon>Pleosporales incertae sedis</taxon>
        <taxon>Massariosphaeria</taxon>
    </lineage>
</organism>
<sequence>MDDGHLDRTYYKKEELHPDDLDHEALMRESAPEIPEGLQRQRIRVDNYGLTSLSLPADDRSPELKPMSVPLNVWRHVHDQIVFTVNCPPGTEDFMARSRPGYPLTCQQAHEMDPGNEIILHLNRCDAKYWRTIMNNVGDARPITSERAHPAAKLTAHDRVIENVTSAVFEKGREEGLDFKPWREVEDYMARENEREKSYKRRSCQRLD</sequence>
<dbReference type="Proteomes" id="UP000481861">
    <property type="component" value="Unassembled WGS sequence"/>
</dbReference>
<protein>
    <submittedName>
        <fullName evidence="1">Uncharacterized protein</fullName>
    </submittedName>
</protein>
<accession>A0A7C8M7A5</accession>
<evidence type="ECO:0000313" key="2">
    <source>
        <dbReference type="Proteomes" id="UP000481861"/>
    </source>
</evidence>
<reference evidence="1 2" key="1">
    <citation type="submission" date="2020-01" db="EMBL/GenBank/DDBJ databases">
        <authorList>
            <consortium name="DOE Joint Genome Institute"/>
            <person name="Haridas S."/>
            <person name="Albert R."/>
            <person name="Binder M."/>
            <person name="Bloem J."/>
            <person name="Labutti K."/>
            <person name="Salamov A."/>
            <person name="Andreopoulos B."/>
            <person name="Baker S.E."/>
            <person name="Barry K."/>
            <person name="Bills G."/>
            <person name="Bluhm B.H."/>
            <person name="Cannon C."/>
            <person name="Castanera R."/>
            <person name="Culley D.E."/>
            <person name="Daum C."/>
            <person name="Ezra D."/>
            <person name="Gonzalez J.B."/>
            <person name="Henrissat B."/>
            <person name="Kuo A."/>
            <person name="Liang C."/>
            <person name="Lipzen A."/>
            <person name="Lutzoni F."/>
            <person name="Magnuson J."/>
            <person name="Mondo S."/>
            <person name="Nolan M."/>
            <person name="Ohm R."/>
            <person name="Pangilinan J."/>
            <person name="Park H.-J.H."/>
            <person name="Ramirez L."/>
            <person name="Alfaro M."/>
            <person name="Sun H."/>
            <person name="Tritt A."/>
            <person name="Yoshinaga Y."/>
            <person name="Zwiers L.-H.L."/>
            <person name="Turgeon B.G."/>
            <person name="Goodwin S.B."/>
            <person name="Spatafora J.W."/>
            <person name="Crous P.W."/>
            <person name="Grigoriev I.V."/>
        </authorList>
    </citation>
    <scope>NUCLEOTIDE SEQUENCE [LARGE SCALE GENOMIC DNA]</scope>
    <source>
        <strain evidence="1 2">CBS 611.86</strain>
    </source>
</reference>
<keyword evidence="2" id="KW-1185">Reference proteome</keyword>
<comment type="caution">
    <text evidence="1">The sequence shown here is derived from an EMBL/GenBank/DDBJ whole genome shotgun (WGS) entry which is preliminary data.</text>
</comment>
<dbReference type="EMBL" id="JAADJZ010000013">
    <property type="protein sequence ID" value="KAF2870639.1"/>
    <property type="molecule type" value="Genomic_DNA"/>
</dbReference>
<dbReference type="AlphaFoldDB" id="A0A7C8M7A5"/>
<name>A0A7C8M7A5_9PLEO</name>
<gene>
    <name evidence="1" type="ORF">BDV95DRAFT_595355</name>
</gene>
<evidence type="ECO:0000313" key="1">
    <source>
        <dbReference type="EMBL" id="KAF2870639.1"/>
    </source>
</evidence>
<proteinExistence type="predicted"/>